<dbReference type="InterPro" id="IPR029063">
    <property type="entry name" value="SAM-dependent_MTases_sf"/>
</dbReference>
<dbReference type="EMBL" id="LR778301">
    <property type="protein sequence ID" value="CAB1368284.1"/>
    <property type="molecule type" value="Genomic_DNA"/>
</dbReference>
<dbReference type="GO" id="GO:0003677">
    <property type="term" value="F:DNA binding"/>
    <property type="evidence" value="ECO:0007669"/>
    <property type="project" value="InterPro"/>
</dbReference>
<evidence type="ECO:0000313" key="5">
    <source>
        <dbReference type="Proteomes" id="UP000515733"/>
    </source>
</evidence>
<accession>A0A6S6YKM2</accession>
<organism evidence="4 5">
    <name type="scientific">Denitratisoma oestradiolicum</name>
    <dbReference type="NCBI Taxonomy" id="311182"/>
    <lineage>
        <taxon>Bacteria</taxon>
        <taxon>Pseudomonadati</taxon>
        <taxon>Pseudomonadota</taxon>
        <taxon>Betaproteobacteria</taxon>
        <taxon>Nitrosomonadales</taxon>
        <taxon>Sterolibacteriaceae</taxon>
        <taxon>Denitratisoma</taxon>
    </lineage>
</organism>
<feature type="domain" description="DNA methylase N-4/N-6" evidence="3">
    <location>
        <begin position="15"/>
        <end position="81"/>
    </location>
</feature>
<dbReference type="GO" id="GO:0032259">
    <property type="term" value="P:methylation"/>
    <property type="evidence" value="ECO:0007669"/>
    <property type="project" value="UniProtKB-KW"/>
</dbReference>
<sequence length="426" mass="47607">MIPARILRQLEQIDWDFPEHLPGTTKSIHWYPGTFPSDVPATLVQALSSCGDLIFDPYGGVGTTSLESIRQGRRAWIVETNAIGCLAAYVAGFLLLLKSVKSHTPLMLIDAVRNTVLRIDGRCSPLLLEADPAEVAEVDHILNKLIRPAPEKFGAIFHLNPNLEKLSVWIEERTLRDLEKISEAIDTTIIGAAGRLLGLAMISAVLRSASSQNKSWGHIADNVRPREFVRKDIISLCLRWLSRVETIITNTAVAKIGSPVKDDIRLWLSPHNWLSTKKPSMVPRLKSKLLITSPPYADAIDYTLAQRLSLYAFGLGDDEILELCRTEIGARRKRFDSASHEVWAVQLAESLTKQLCHMDDVSLAALLLPHKDAGRERGTEALMECMESSNWKPIIQIDRSIRQVRARQSWTSIKKESLYIFGHGAT</sequence>
<keyword evidence="1 4" id="KW-0489">Methyltransferase</keyword>
<dbReference type="InterPro" id="IPR002941">
    <property type="entry name" value="DNA_methylase_N4/N6"/>
</dbReference>
<name>A0A6S6YKM2_9PROT</name>
<evidence type="ECO:0000313" key="4">
    <source>
        <dbReference type="EMBL" id="CAB1368284.1"/>
    </source>
</evidence>
<keyword evidence="2 4" id="KW-0808">Transferase</keyword>
<gene>
    <name evidence="4" type="ORF">DENOEST_1119</name>
</gene>
<dbReference type="Gene3D" id="3.40.50.150">
    <property type="entry name" value="Vaccinia Virus protein VP39"/>
    <property type="match status" value="1"/>
</dbReference>
<keyword evidence="5" id="KW-1185">Reference proteome</keyword>
<dbReference type="SUPFAM" id="SSF53335">
    <property type="entry name" value="S-adenosyl-L-methionine-dependent methyltransferases"/>
    <property type="match status" value="1"/>
</dbReference>
<dbReference type="GO" id="GO:0008170">
    <property type="term" value="F:N-methyltransferase activity"/>
    <property type="evidence" value="ECO:0007669"/>
    <property type="project" value="InterPro"/>
</dbReference>
<dbReference type="EC" id="2.1.1.-" evidence="4"/>
<dbReference type="Pfam" id="PF01555">
    <property type="entry name" value="N6_N4_Mtase"/>
    <property type="match status" value="1"/>
</dbReference>
<evidence type="ECO:0000256" key="2">
    <source>
        <dbReference type="ARBA" id="ARBA00022679"/>
    </source>
</evidence>
<dbReference type="KEGG" id="doe:DENOEST_1119"/>
<protein>
    <submittedName>
        <fullName evidence="4">Methyltransferase</fullName>
        <ecNumber evidence="4">2.1.1.-</ecNumber>
    </submittedName>
</protein>
<dbReference type="OrthoDB" id="9816288at2"/>
<reference evidence="4 5" key="1">
    <citation type="submission" date="2020-03" db="EMBL/GenBank/DDBJ databases">
        <authorList>
            <consortium name="Genoscope - CEA"/>
            <person name="William W."/>
        </authorList>
    </citation>
    <scope>NUCLEOTIDE SEQUENCE [LARGE SCALE GENOMIC DNA]</scope>
    <source>
        <strain evidence="5">DSM 16959</strain>
    </source>
</reference>
<dbReference type="Proteomes" id="UP000515733">
    <property type="component" value="Chromosome"/>
</dbReference>
<evidence type="ECO:0000259" key="3">
    <source>
        <dbReference type="Pfam" id="PF01555"/>
    </source>
</evidence>
<evidence type="ECO:0000256" key="1">
    <source>
        <dbReference type="ARBA" id="ARBA00022603"/>
    </source>
</evidence>
<proteinExistence type="predicted"/>
<dbReference type="AlphaFoldDB" id="A0A6S6YKM2"/>